<gene>
    <name evidence="1" type="ORF">NDU88_001430</name>
</gene>
<evidence type="ECO:0000313" key="1">
    <source>
        <dbReference type="EMBL" id="KAJ1169537.1"/>
    </source>
</evidence>
<name>A0AAV7SZ68_PLEWA</name>
<keyword evidence="2" id="KW-1185">Reference proteome</keyword>
<protein>
    <submittedName>
        <fullName evidence="1">Uncharacterized protein</fullName>
    </submittedName>
</protein>
<sequence length="102" mass="11574">MRVMTDFYSELYSLKSSEKSQADTFREGISKTLGPEEREGLNAPFTLEELHLAAMTLKRGKTPRNYGLPVECYIELWDLIGPDLLDLHEEMVGKGSMLPSLH</sequence>
<evidence type="ECO:0000313" key="2">
    <source>
        <dbReference type="Proteomes" id="UP001066276"/>
    </source>
</evidence>
<dbReference type="Proteomes" id="UP001066276">
    <property type="component" value="Chromosome 4_1"/>
</dbReference>
<dbReference type="EMBL" id="JANPWB010000007">
    <property type="protein sequence ID" value="KAJ1169537.1"/>
    <property type="molecule type" value="Genomic_DNA"/>
</dbReference>
<reference evidence="1" key="1">
    <citation type="journal article" date="2022" name="bioRxiv">
        <title>Sequencing and chromosome-scale assembly of the giantPleurodeles waltlgenome.</title>
        <authorList>
            <person name="Brown T."/>
            <person name="Elewa A."/>
            <person name="Iarovenko S."/>
            <person name="Subramanian E."/>
            <person name="Araus A.J."/>
            <person name="Petzold A."/>
            <person name="Susuki M."/>
            <person name="Suzuki K.-i.T."/>
            <person name="Hayashi T."/>
            <person name="Toyoda A."/>
            <person name="Oliveira C."/>
            <person name="Osipova E."/>
            <person name="Leigh N.D."/>
            <person name="Simon A."/>
            <person name="Yun M.H."/>
        </authorList>
    </citation>
    <scope>NUCLEOTIDE SEQUENCE</scope>
    <source>
        <strain evidence="1">20211129_DDA</strain>
        <tissue evidence="1">Liver</tissue>
    </source>
</reference>
<comment type="caution">
    <text evidence="1">The sequence shown here is derived from an EMBL/GenBank/DDBJ whole genome shotgun (WGS) entry which is preliminary data.</text>
</comment>
<proteinExistence type="predicted"/>
<accession>A0AAV7SZ68</accession>
<organism evidence="1 2">
    <name type="scientific">Pleurodeles waltl</name>
    <name type="common">Iberian ribbed newt</name>
    <dbReference type="NCBI Taxonomy" id="8319"/>
    <lineage>
        <taxon>Eukaryota</taxon>
        <taxon>Metazoa</taxon>
        <taxon>Chordata</taxon>
        <taxon>Craniata</taxon>
        <taxon>Vertebrata</taxon>
        <taxon>Euteleostomi</taxon>
        <taxon>Amphibia</taxon>
        <taxon>Batrachia</taxon>
        <taxon>Caudata</taxon>
        <taxon>Salamandroidea</taxon>
        <taxon>Salamandridae</taxon>
        <taxon>Pleurodelinae</taxon>
        <taxon>Pleurodeles</taxon>
    </lineage>
</organism>
<dbReference type="AlphaFoldDB" id="A0AAV7SZ68"/>